<dbReference type="InterPro" id="IPR020568">
    <property type="entry name" value="Ribosomal_Su5_D2-typ_SF"/>
</dbReference>
<comment type="similarity">
    <text evidence="1">Belongs to the GHMP kinase family. IspE subfamily.</text>
</comment>
<dbReference type="Gene3D" id="3.30.230.10">
    <property type="match status" value="1"/>
</dbReference>
<dbReference type="SUPFAM" id="SSF54211">
    <property type="entry name" value="Ribosomal protein S5 domain 2-like"/>
    <property type="match status" value="1"/>
</dbReference>
<organism evidence="10">
    <name type="scientific">freshwater metagenome</name>
    <dbReference type="NCBI Taxonomy" id="449393"/>
    <lineage>
        <taxon>unclassified sequences</taxon>
        <taxon>metagenomes</taxon>
        <taxon>ecological metagenomes</taxon>
    </lineage>
</organism>
<dbReference type="SUPFAM" id="SSF55961">
    <property type="entry name" value="Bet v1-like"/>
    <property type="match status" value="1"/>
</dbReference>
<dbReference type="GO" id="GO:0050515">
    <property type="term" value="F:4-(cytidine 5'-diphospho)-2-C-methyl-D-erythritol kinase activity"/>
    <property type="evidence" value="ECO:0007669"/>
    <property type="project" value="UniProtKB-EC"/>
</dbReference>
<reference evidence="10" key="1">
    <citation type="submission" date="2020-05" db="EMBL/GenBank/DDBJ databases">
        <authorList>
            <person name="Chiriac C."/>
            <person name="Salcher M."/>
            <person name="Ghai R."/>
            <person name="Kavagutti S V."/>
        </authorList>
    </citation>
    <scope>NUCLEOTIDE SEQUENCE</scope>
</reference>
<evidence type="ECO:0000256" key="6">
    <source>
        <dbReference type="ARBA" id="ARBA00022840"/>
    </source>
</evidence>
<gene>
    <name evidence="10" type="ORF">UFOPK1931_00518</name>
</gene>
<dbReference type="InterPro" id="IPR006204">
    <property type="entry name" value="GHMP_kinase_N_dom"/>
</dbReference>
<evidence type="ECO:0000256" key="2">
    <source>
        <dbReference type="ARBA" id="ARBA00012052"/>
    </source>
</evidence>
<keyword evidence="6" id="KW-0067">ATP-binding</keyword>
<feature type="domain" description="GHMP kinase C-terminal" evidence="9">
    <location>
        <begin position="326"/>
        <end position="398"/>
    </location>
</feature>
<sequence length="418" mass="44277">MIFETDFRQSAAALVATTYFSASAARVFNILNDPSSWGQSRTPRVSSATLPSKIVLSFDGIERATVSITSWNTDFSQLEVVLDGFPDDSAKSELESYWSEIWKMLVGRLGTRPSVIASSPAKVNVYFAVGAFLKDGFHEVASCYQALSLREVLSVELEGKFSISFAGPFAESSKQLVPADAKNLVYKAGIALQKLSPTVRPELVGFTIHKSVPIAGGMAGGSADGAAALMALNQLFSAGFEDKLSKAAAELGSDVPFSMQGGTAIGTGRGEKLSKIETDAVLHWVMTPSPVGLSTPDVYRKLDILRTEAGVDVSNLERPEVPSELVAALIAGDAMEVANYMHNDLEIAALGLRPELAETIDAGRKAGALKSMVSGSGPTIAHLAKDRIHAEQIANRLAGAGLPSIATYTSVSGTRLEY</sequence>
<protein>
    <recommendedName>
        <fullName evidence="2">4-(cytidine 5'-diphospho)-2-C-methyl-D-erythritol kinase</fullName>
        <ecNumber evidence="2">2.7.1.148</ecNumber>
    </recommendedName>
    <alternativeName>
        <fullName evidence="7">4-(cytidine-5'-diphospho)-2-C-methyl-D-erythritol kinase</fullName>
    </alternativeName>
</protein>
<evidence type="ECO:0000259" key="8">
    <source>
        <dbReference type="Pfam" id="PF00288"/>
    </source>
</evidence>
<feature type="domain" description="GHMP kinase N-terminal" evidence="8">
    <location>
        <begin position="183"/>
        <end position="262"/>
    </location>
</feature>
<dbReference type="SUPFAM" id="SSF55060">
    <property type="entry name" value="GHMP Kinase, C-terminal domain"/>
    <property type="match status" value="1"/>
</dbReference>
<dbReference type="InterPro" id="IPR013750">
    <property type="entry name" value="GHMP_kinase_C_dom"/>
</dbReference>
<name>A0A6J6I5B1_9ZZZZ</name>
<proteinExistence type="inferred from homology"/>
<evidence type="ECO:0000256" key="3">
    <source>
        <dbReference type="ARBA" id="ARBA00022679"/>
    </source>
</evidence>
<dbReference type="PANTHER" id="PTHR43527:SF2">
    <property type="entry name" value="4-DIPHOSPHOCYTIDYL-2-C-METHYL-D-ERYTHRITOL KINASE, CHLOROPLASTIC"/>
    <property type="match status" value="1"/>
</dbReference>
<keyword evidence="3" id="KW-0808">Transferase</keyword>
<dbReference type="Pfam" id="PF00288">
    <property type="entry name" value="GHMP_kinases_N"/>
    <property type="match status" value="1"/>
</dbReference>
<dbReference type="NCBIfam" id="TIGR00154">
    <property type="entry name" value="ispE"/>
    <property type="match status" value="1"/>
</dbReference>
<evidence type="ECO:0000256" key="1">
    <source>
        <dbReference type="ARBA" id="ARBA00009684"/>
    </source>
</evidence>
<accession>A0A6J6I5B1</accession>
<evidence type="ECO:0000256" key="5">
    <source>
        <dbReference type="ARBA" id="ARBA00022777"/>
    </source>
</evidence>
<evidence type="ECO:0000256" key="7">
    <source>
        <dbReference type="ARBA" id="ARBA00032554"/>
    </source>
</evidence>
<evidence type="ECO:0000256" key="4">
    <source>
        <dbReference type="ARBA" id="ARBA00022741"/>
    </source>
</evidence>
<keyword evidence="4" id="KW-0547">Nucleotide-binding</keyword>
<dbReference type="NCBIfam" id="NF002870">
    <property type="entry name" value="PRK03188.1"/>
    <property type="match status" value="1"/>
</dbReference>
<dbReference type="Gene3D" id="3.30.70.890">
    <property type="entry name" value="GHMP kinase, C-terminal domain"/>
    <property type="match status" value="1"/>
</dbReference>
<dbReference type="InterPro" id="IPR004424">
    <property type="entry name" value="IspE"/>
</dbReference>
<dbReference type="AlphaFoldDB" id="A0A6J6I5B1"/>
<dbReference type="PANTHER" id="PTHR43527">
    <property type="entry name" value="4-DIPHOSPHOCYTIDYL-2-C-METHYL-D-ERYTHRITOL KINASE, CHLOROPLASTIC"/>
    <property type="match status" value="1"/>
</dbReference>
<dbReference type="HAMAP" id="MF_00061">
    <property type="entry name" value="IspE"/>
    <property type="match status" value="1"/>
</dbReference>
<dbReference type="InterPro" id="IPR014721">
    <property type="entry name" value="Ribsml_uS5_D2-typ_fold_subgr"/>
</dbReference>
<dbReference type="GO" id="GO:0016114">
    <property type="term" value="P:terpenoid biosynthetic process"/>
    <property type="evidence" value="ECO:0007669"/>
    <property type="project" value="InterPro"/>
</dbReference>
<evidence type="ECO:0000259" key="9">
    <source>
        <dbReference type="Pfam" id="PF08544"/>
    </source>
</evidence>
<dbReference type="EC" id="2.7.1.148" evidence="2"/>
<dbReference type="InterPro" id="IPR036554">
    <property type="entry name" value="GHMP_kinase_C_sf"/>
</dbReference>
<dbReference type="Pfam" id="PF08544">
    <property type="entry name" value="GHMP_kinases_C"/>
    <property type="match status" value="1"/>
</dbReference>
<dbReference type="GO" id="GO:0005524">
    <property type="term" value="F:ATP binding"/>
    <property type="evidence" value="ECO:0007669"/>
    <property type="project" value="UniProtKB-KW"/>
</dbReference>
<dbReference type="EMBL" id="CAEZVE010000083">
    <property type="protein sequence ID" value="CAB4620780.1"/>
    <property type="molecule type" value="Genomic_DNA"/>
</dbReference>
<evidence type="ECO:0000313" key="10">
    <source>
        <dbReference type="EMBL" id="CAB4620780.1"/>
    </source>
</evidence>
<keyword evidence="5" id="KW-0418">Kinase</keyword>